<proteinExistence type="inferred from homology"/>
<feature type="compositionally biased region" description="Acidic residues" evidence="9">
    <location>
        <begin position="994"/>
        <end position="1003"/>
    </location>
</feature>
<dbReference type="PANTHER" id="PTHR14418:SF5">
    <property type="entry name" value="CONDENSIN COMPLEX SUBUNIT 3"/>
    <property type="match status" value="1"/>
</dbReference>
<keyword evidence="3" id="KW-0158">Chromosome</keyword>
<dbReference type="InterPro" id="IPR025977">
    <property type="entry name" value="Cnd3_C"/>
</dbReference>
<keyword evidence="5" id="KW-0498">Mitosis</keyword>
<comment type="subcellular location">
    <subcellularLocation>
        <location evidence="1">Chromosome</location>
    </subcellularLocation>
</comment>
<name>A0A6P8ZI94_THRPL</name>
<gene>
    <name evidence="12" type="primary">LOC117640626</name>
</gene>
<evidence type="ECO:0000256" key="4">
    <source>
        <dbReference type="ARBA" id="ARBA00022618"/>
    </source>
</evidence>
<evidence type="ECO:0000256" key="3">
    <source>
        <dbReference type="ARBA" id="ARBA00022454"/>
    </source>
</evidence>
<dbReference type="PANTHER" id="PTHR14418">
    <property type="entry name" value="CONDENSIN COMPLEX SUBUNIT 3-RELATED"/>
    <property type="match status" value="1"/>
</dbReference>
<feature type="compositionally biased region" description="Low complexity" evidence="9">
    <location>
        <begin position="1533"/>
        <end position="1546"/>
    </location>
</feature>
<feature type="compositionally biased region" description="Polar residues" evidence="9">
    <location>
        <begin position="1121"/>
        <end position="1134"/>
    </location>
</feature>
<feature type="compositionally biased region" description="Polar residues" evidence="9">
    <location>
        <begin position="1206"/>
        <end position="1217"/>
    </location>
</feature>
<feature type="compositionally biased region" description="Basic and acidic residues" evidence="9">
    <location>
        <begin position="1257"/>
        <end position="1278"/>
    </location>
</feature>
<dbReference type="GO" id="GO:0000796">
    <property type="term" value="C:condensin complex"/>
    <property type="evidence" value="ECO:0007669"/>
    <property type="project" value="InterPro"/>
</dbReference>
<organism evidence="12">
    <name type="scientific">Thrips palmi</name>
    <name type="common">Melon thrips</name>
    <dbReference type="NCBI Taxonomy" id="161013"/>
    <lineage>
        <taxon>Eukaryota</taxon>
        <taxon>Metazoa</taxon>
        <taxon>Ecdysozoa</taxon>
        <taxon>Arthropoda</taxon>
        <taxon>Hexapoda</taxon>
        <taxon>Insecta</taxon>
        <taxon>Pterygota</taxon>
        <taxon>Neoptera</taxon>
        <taxon>Paraneoptera</taxon>
        <taxon>Thysanoptera</taxon>
        <taxon>Terebrantia</taxon>
        <taxon>Thripoidea</taxon>
        <taxon>Thripidae</taxon>
        <taxon>Thrips</taxon>
    </lineage>
</organism>
<dbReference type="Proteomes" id="UP000515158">
    <property type="component" value="Unplaced"/>
</dbReference>
<dbReference type="InterPro" id="IPR011989">
    <property type="entry name" value="ARM-like"/>
</dbReference>
<feature type="compositionally biased region" description="Basic and acidic residues" evidence="9">
    <location>
        <begin position="1106"/>
        <end position="1116"/>
    </location>
</feature>
<reference evidence="12" key="1">
    <citation type="submission" date="2025-08" db="UniProtKB">
        <authorList>
            <consortium name="RefSeq"/>
        </authorList>
    </citation>
    <scope>IDENTIFICATION</scope>
    <source>
        <tissue evidence="12">Total insect</tissue>
    </source>
</reference>
<keyword evidence="7" id="KW-0131">Cell cycle</keyword>
<evidence type="ECO:0000256" key="1">
    <source>
        <dbReference type="ARBA" id="ARBA00004286"/>
    </source>
</evidence>
<evidence type="ECO:0000256" key="7">
    <source>
        <dbReference type="ARBA" id="ARBA00023306"/>
    </source>
</evidence>
<dbReference type="FunCoup" id="A0A6P8ZI94">
    <property type="interactions" value="545"/>
</dbReference>
<dbReference type="SUPFAM" id="SSF48371">
    <property type="entry name" value="ARM repeat"/>
    <property type="match status" value="2"/>
</dbReference>
<evidence type="ECO:0000256" key="5">
    <source>
        <dbReference type="ARBA" id="ARBA00022776"/>
    </source>
</evidence>
<dbReference type="Gene3D" id="1.25.10.10">
    <property type="entry name" value="Leucine-rich Repeat Variant"/>
    <property type="match status" value="1"/>
</dbReference>
<feature type="compositionally biased region" description="Polar residues" evidence="9">
    <location>
        <begin position="1168"/>
        <end position="1179"/>
    </location>
</feature>
<evidence type="ECO:0000256" key="6">
    <source>
        <dbReference type="ARBA" id="ARBA00023067"/>
    </source>
</evidence>
<evidence type="ECO:0000313" key="11">
    <source>
        <dbReference type="Proteomes" id="UP000515158"/>
    </source>
</evidence>
<protein>
    <submittedName>
        <fullName evidence="12">Condensin complex subunit 3</fullName>
    </submittedName>
</protein>
<keyword evidence="8" id="KW-0175">Coiled coil</keyword>
<feature type="compositionally biased region" description="Low complexity" evidence="9">
    <location>
        <begin position="1333"/>
        <end position="1351"/>
    </location>
</feature>
<feature type="compositionally biased region" description="Low complexity" evidence="9">
    <location>
        <begin position="1218"/>
        <end position="1234"/>
    </location>
</feature>
<feature type="domain" description="Nuclear condensin complex subunit 3 C-terminal" evidence="10">
    <location>
        <begin position="576"/>
        <end position="889"/>
    </location>
</feature>
<keyword evidence="11" id="KW-1185">Reference proteome</keyword>
<feature type="region of interest" description="Disordered" evidence="9">
    <location>
        <begin position="994"/>
        <end position="1607"/>
    </location>
</feature>
<dbReference type="InterPro" id="IPR016024">
    <property type="entry name" value="ARM-type_fold"/>
</dbReference>
<feature type="compositionally biased region" description="Polar residues" evidence="9">
    <location>
        <begin position="1039"/>
        <end position="1051"/>
    </location>
</feature>
<keyword evidence="4" id="KW-0132">Cell division</keyword>
<feature type="compositionally biased region" description="Polar residues" evidence="9">
    <location>
        <begin position="1319"/>
        <end position="1332"/>
    </location>
</feature>
<dbReference type="RefSeq" id="XP_034233209.1">
    <property type="nucleotide sequence ID" value="XM_034377318.1"/>
</dbReference>
<dbReference type="InParanoid" id="A0A6P8ZI94"/>
<dbReference type="GO" id="GO:0007076">
    <property type="term" value="P:mitotic chromosome condensation"/>
    <property type="evidence" value="ECO:0007669"/>
    <property type="project" value="InterPro"/>
</dbReference>
<dbReference type="KEGG" id="tpal:117640626"/>
<feature type="compositionally biased region" description="Polar residues" evidence="9">
    <location>
        <begin position="1435"/>
        <end position="1453"/>
    </location>
</feature>
<dbReference type="GO" id="GO:0051301">
    <property type="term" value="P:cell division"/>
    <property type="evidence" value="ECO:0007669"/>
    <property type="project" value="UniProtKB-KW"/>
</dbReference>
<dbReference type="InterPro" id="IPR027165">
    <property type="entry name" value="CND3"/>
</dbReference>
<feature type="compositionally biased region" description="Polar residues" evidence="9">
    <location>
        <begin position="1594"/>
        <end position="1607"/>
    </location>
</feature>
<evidence type="ECO:0000256" key="2">
    <source>
        <dbReference type="ARBA" id="ARBA00006533"/>
    </source>
</evidence>
<comment type="similarity">
    <text evidence="2">Belongs to the CND3 (condensin subunit 3) family.</text>
</comment>
<evidence type="ECO:0000256" key="8">
    <source>
        <dbReference type="SAM" id="Coils"/>
    </source>
</evidence>
<dbReference type="GO" id="GO:0000793">
    <property type="term" value="C:condensed chromosome"/>
    <property type="evidence" value="ECO:0007669"/>
    <property type="project" value="TreeGrafter"/>
</dbReference>
<evidence type="ECO:0000256" key="9">
    <source>
        <dbReference type="SAM" id="MobiDB-lite"/>
    </source>
</evidence>
<dbReference type="GO" id="GO:0005737">
    <property type="term" value="C:cytoplasm"/>
    <property type="evidence" value="ECO:0007669"/>
    <property type="project" value="TreeGrafter"/>
</dbReference>
<accession>A0A6P8ZI94</accession>
<dbReference type="OrthoDB" id="27187at2759"/>
<feature type="compositionally biased region" description="Polar residues" evidence="9">
    <location>
        <begin position="1352"/>
        <end position="1385"/>
    </location>
</feature>
<feature type="compositionally biased region" description="Polar residues" evidence="9">
    <location>
        <begin position="1556"/>
        <end position="1569"/>
    </location>
</feature>
<evidence type="ECO:0000313" key="12">
    <source>
        <dbReference type="RefSeq" id="XP_034233209.1"/>
    </source>
</evidence>
<sequence length="1607" mass="178258">MSEATKKSFRDAFQKSQYSVTSHEKLFRHLKQLYAKMPADVFLAEFIRCLQVALIHGEKHRTVENSLNFAAKFIALLLPTKPLDDGGKMMDVEEEEEICPFVLNVLKFLFENHNSEHQGIRFRVCQFINKILNSLGNDACLDDNLCDDISECMMERLQDKAPAVRMQAVLALHRLQDPADANCPVMKAFLFHMSSDPNADVRRAVITNLAITSQSVRCLLERTHDCKDVVRRAAYVSLSKLGVARFSIIQRVKLLTNGLKDHSALVRESVSKVMLPSWLQFYKGSFLALIHALDCENSTEISILTLQSLFKSESIKSVLEELTKLLNEDKVIPVGSLNPDNALYWRVLVEYLEAHPEIAEERPVDEPLPELLPELSTFCNYIKEYYEVQSAKDEEHWVKLQHHYVLTQLLQLCKSFDLADEMGRSNLKSLCLYLLTNNTVSENIVPVVIELMVKILPSVEDRLQALAEVISEVREPMIEQGVETAIVAVPTLSNEELRQRDLKQLSIRVKINELKEEQDDAVRNQDFVKAQALQEDYKKLQLELEALMEAPAPAVVVPPPQVEVRDAVKDEMALRKCLRIVREMVQSDTVKTLSATLRSLMQNFVVPCLQEDNSNVIRNKALECLGIFCLLDKPLAQENFLMFCFQIANDDVCEVALKVTFDLLLLYGLETFQIQEENGETTEKKKSKKKKNLFVTDMYDDGFDTEEEESQETQTHISSGSSGNTSNLISILTSLLDSTSTSMRNLAMEGLYKLLMACRITSSALLTRLILMWYSPVTEGDETLRQPLGVFLTVYASQCPRSQETLEQAFLPTLKTLINAPVTSPLTQIDLDSVARLFVSLTRPGTNKNHSKTSHIHNNMALSICNAIMDSDNATCISVLLRALNCLDLCLDDPVYREELKTLTFKVREIFRSSKEKQFVRSLDKIISAVQAAMENVSMRTNEVDNTAASSQLEGTNTLIDKTINSDVQEAEKRSNNARLLHPRMHSILAENEFNEEEEEEDDNSQKTPTATSGLVIPPSPPRSLPSDSEEEENSSNSKTQKNPVNSTTNDTFKKPAKPSKTRTREQIRATSSSDADNSPVPKRRKAASKDEETESSTAKRPMRGAAEKNAEEVPKPVKARSTTLAQEQKSTPVSVKRNVKGVSKNDTERRSSPKRQINPTEKGATLKTFQNISAVSPSRTPPAKRVKKAANVSILTTETEIDISTDVQPSETSSAGTSKMSPRSRPSTRRSMSLPDRNSVDSPPASAAELQRNKTKKVDKISSKRVSEEGNDSDKPSPTRGRRLKQGPKQDQGKSVAPVALNSEADSDCSPVPKRVRQLTQKSKTVQGNMKSKSPNDASKSSSDVSPALSTRSGRSGRVQESPSCGAKSSQSENTTTDSDSSPLPASKQKRARSKSAASSPKVVVLMKELTPSSLGSGKVPQVKGIVPLRNTRRSISQSETSGGLSDQSSPNVRSTRRSTVRSEDESQSPLSAASLKERPKKNSKASVSKRPVELASSSDESPARRSLRGSAEKVLNPKGSAATKTTRAVMSPSSESPASISPQPAFKVGHTNRKTVQSDSPASVQQSKKIRKKTSDIESPMSDSPGRFLRSQVETPSPRTRSGKF</sequence>
<evidence type="ECO:0000259" key="10">
    <source>
        <dbReference type="Pfam" id="PF12719"/>
    </source>
</evidence>
<dbReference type="GeneID" id="117640626"/>
<keyword evidence="6" id="KW-0226">DNA condensation</keyword>
<dbReference type="CTD" id="36440"/>
<feature type="coiled-coil region" evidence="8">
    <location>
        <begin position="511"/>
        <end position="550"/>
    </location>
</feature>
<dbReference type="Pfam" id="PF12719">
    <property type="entry name" value="Cnd3"/>
    <property type="match status" value="1"/>
</dbReference>